<evidence type="ECO:0000313" key="8">
    <source>
        <dbReference type="Proteomes" id="UP001230188"/>
    </source>
</evidence>
<sequence>MSGAWCIMLFALAHGFLAPTPLRRAPPGVVVASGTSSPGSPQQQQQHQQQQQTTDKAANDVVVADLMEAARRLREEASEMEAQLRRDAASELDEFFDIADTNRDGRVTLDELRVALRLKLVDGANARDAARAERLLSDARIAHVMRDLDRDNDGSIERDEWVSVPEFRDRLEQIFREEEEEEEEEGTVHAAVLANRRILERIELFEKQTNQTGLAARLAAVACYLVPALDLAMLPIYKVPVLSPLLVQAAAVYHNVPFSGVLALFVVFNIAIDFKVPRLVRWAARHALIVDLLAIFTLPPAVHALGPEVGALLPTLLEALVLVCAVSALNGNSATWVPLTGQLATKFTDDCDQQIKQTIEEVAYKQAYANATAQKSPRLDSTRAVPERKTVFEKLLDAFYKQAGIDRPVQATTKDTDDDDNDAAAAAAKKAKPKSSHHKDEEEFEDDDYSEI</sequence>
<keyword evidence="5" id="KW-0732">Signal</keyword>
<feature type="transmembrane region" description="Helical" evidence="4">
    <location>
        <begin position="252"/>
        <end position="272"/>
    </location>
</feature>
<evidence type="ECO:0000313" key="7">
    <source>
        <dbReference type="EMBL" id="KAJ8608882.1"/>
    </source>
</evidence>
<dbReference type="SUPFAM" id="SSF47473">
    <property type="entry name" value="EF-hand"/>
    <property type="match status" value="1"/>
</dbReference>
<feature type="signal peptide" evidence="5">
    <location>
        <begin position="1"/>
        <end position="15"/>
    </location>
</feature>
<dbReference type="PROSITE" id="PS50222">
    <property type="entry name" value="EF_HAND_2"/>
    <property type="match status" value="2"/>
</dbReference>
<dbReference type="GO" id="GO:0005509">
    <property type="term" value="F:calcium ion binding"/>
    <property type="evidence" value="ECO:0007669"/>
    <property type="project" value="InterPro"/>
</dbReference>
<evidence type="ECO:0000256" key="2">
    <source>
        <dbReference type="SAM" id="Coils"/>
    </source>
</evidence>
<dbReference type="InterPro" id="IPR011992">
    <property type="entry name" value="EF-hand-dom_pair"/>
</dbReference>
<keyword evidence="4" id="KW-1133">Transmembrane helix</keyword>
<dbReference type="Gene3D" id="1.10.238.10">
    <property type="entry name" value="EF-hand"/>
    <property type="match status" value="1"/>
</dbReference>
<evidence type="ECO:0000256" key="1">
    <source>
        <dbReference type="ARBA" id="ARBA00022837"/>
    </source>
</evidence>
<feature type="domain" description="EF-hand" evidence="6">
    <location>
        <begin position="136"/>
        <end position="171"/>
    </location>
</feature>
<keyword evidence="2" id="KW-0175">Coiled coil</keyword>
<dbReference type="Proteomes" id="UP001230188">
    <property type="component" value="Unassembled WGS sequence"/>
</dbReference>
<dbReference type="InterPro" id="IPR018247">
    <property type="entry name" value="EF_Hand_1_Ca_BS"/>
</dbReference>
<protein>
    <recommendedName>
        <fullName evidence="6">EF-hand domain-containing protein</fullName>
    </recommendedName>
</protein>
<dbReference type="PROSITE" id="PS00018">
    <property type="entry name" value="EF_HAND_1"/>
    <property type="match status" value="2"/>
</dbReference>
<evidence type="ECO:0000256" key="4">
    <source>
        <dbReference type="SAM" id="Phobius"/>
    </source>
</evidence>
<feature type="region of interest" description="Disordered" evidence="3">
    <location>
        <begin position="408"/>
        <end position="452"/>
    </location>
</feature>
<feature type="domain" description="EF-hand" evidence="6">
    <location>
        <begin position="87"/>
        <end position="122"/>
    </location>
</feature>
<feature type="compositionally biased region" description="Low complexity" evidence="3">
    <location>
        <begin position="42"/>
        <end position="52"/>
    </location>
</feature>
<evidence type="ECO:0000256" key="3">
    <source>
        <dbReference type="SAM" id="MobiDB-lite"/>
    </source>
</evidence>
<evidence type="ECO:0000256" key="5">
    <source>
        <dbReference type="SAM" id="SignalP"/>
    </source>
</evidence>
<gene>
    <name evidence="7" type="ORF">CTAYLR_005279</name>
</gene>
<dbReference type="AlphaFoldDB" id="A0AAD7XPN1"/>
<organism evidence="7 8">
    <name type="scientific">Chrysophaeum taylorii</name>
    <dbReference type="NCBI Taxonomy" id="2483200"/>
    <lineage>
        <taxon>Eukaryota</taxon>
        <taxon>Sar</taxon>
        <taxon>Stramenopiles</taxon>
        <taxon>Ochrophyta</taxon>
        <taxon>Pelagophyceae</taxon>
        <taxon>Pelagomonadales</taxon>
        <taxon>Pelagomonadaceae</taxon>
        <taxon>Chrysophaeum</taxon>
    </lineage>
</organism>
<dbReference type="InterPro" id="IPR002048">
    <property type="entry name" value="EF_hand_dom"/>
</dbReference>
<dbReference type="EMBL" id="JAQMWT010000157">
    <property type="protein sequence ID" value="KAJ8608882.1"/>
    <property type="molecule type" value="Genomic_DNA"/>
</dbReference>
<dbReference type="SMART" id="SM00054">
    <property type="entry name" value="EFh"/>
    <property type="match status" value="2"/>
</dbReference>
<comment type="caution">
    <text evidence="7">The sequence shown here is derived from an EMBL/GenBank/DDBJ whole genome shotgun (WGS) entry which is preliminary data.</text>
</comment>
<dbReference type="Pfam" id="PF13499">
    <property type="entry name" value="EF-hand_7"/>
    <property type="match status" value="1"/>
</dbReference>
<feature type="chain" id="PRO_5041974403" description="EF-hand domain-containing protein" evidence="5">
    <location>
        <begin position="16"/>
        <end position="452"/>
    </location>
</feature>
<dbReference type="CDD" id="cd00051">
    <property type="entry name" value="EFh"/>
    <property type="match status" value="1"/>
</dbReference>
<keyword evidence="4" id="KW-0812">Transmembrane</keyword>
<name>A0AAD7XPN1_9STRA</name>
<feature type="compositionally biased region" description="Acidic residues" evidence="3">
    <location>
        <begin position="442"/>
        <end position="452"/>
    </location>
</feature>
<keyword evidence="1" id="KW-0106">Calcium</keyword>
<reference evidence="7" key="1">
    <citation type="submission" date="2023-01" db="EMBL/GenBank/DDBJ databases">
        <title>Metagenome sequencing of chrysophaentin producing Chrysophaeum taylorii.</title>
        <authorList>
            <person name="Davison J."/>
            <person name="Bewley C."/>
        </authorList>
    </citation>
    <scope>NUCLEOTIDE SEQUENCE</scope>
    <source>
        <strain evidence="7">NIES-1699</strain>
    </source>
</reference>
<accession>A0AAD7XPN1</accession>
<feature type="coiled-coil region" evidence="2">
    <location>
        <begin position="63"/>
        <end position="90"/>
    </location>
</feature>
<evidence type="ECO:0000259" key="6">
    <source>
        <dbReference type="PROSITE" id="PS50222"/>
    </source>
</evidence>
<proteinExistence type="predicted"/>
<keyword evidence="8" id="KW-1185">Reference proteome</keyword>
<feature type="region of interest" description="Disordered" evidence="3">
    <location>
        <begin position="28"/>
        <end position="56"/>
    </location>
</feature>
<keyword evidence="4" id="KW-0472">Membrane</keyword>